<dbReference type="InterPro" id="IPR018490">
    <property type="entry name" value="cNMP-bd_dom_sf"/>
</dbReference>
<evidence type="ECO:0000313" key="3">
    <source>
        <dbReference type="Proteomes" id="UP001189429"/>
    </source>
</evidence>
<proteinExistence type="predicted"/>
<accession>A0ABN9V8W3</accession>
<keyword evidence="1" id="KW-0732">Signal</keyword>
<comment type="caution">
    <text evidence="2">The sequence shown here is derived from an EMBL/GenBank/DDBJ whole genome shotgun (WGS) entry which is preliminary data.</text>
</comment>
<feature type="signal peptide" evidence="1">
    <location>
        <begin position="1"/>
        <end position="21"/>
    </location>
</feature>
<keyword evidence="3" id="KW-1185">Reference proteome</keyword>
<dbReference type="EMBL" id="CAUYUJ010016738">
    <property type="protein sequence ID" value="CAK0868362.1"/>
    <property type="molecule type" value="Genomic_DNA"/>
</dbReference>
<dbReference type="PANTHER" id="PTHR10217">
    <property type="entry name" value="VOLTAGE AND LIGAND GATED POTASSIUM CHANNEL"/>
    <property type="match status" value="1"/>
</dbReference>
<dbReference type="PANTHER" id="PTHR10217:SF435">
    <property type="entry name" value="POTASSIUM VOLTAGE-GATED CHANNEL PROTEIN EAG"/>
    <property type="match status" value="1"/>
</dbReference>
<evidence type="ECO:0000256" key="1">
    <source>
        <dbReference type="SAM" id="SignalP"/>
    </source>
</evidence>
<protein>
    <submittedName>
        <fullName evidence="2">Uncharacterized protein</fullName>
    </submittedName>
</protein>
<dbReference type="SUPFAM" id="SSF51206">
    <property type="entry name" value="cAMP-binding domain-like"/>
    <property type="match status" value="1"/>
</dbReference>
<dbReference type="Gene3D" id="2.60.120.10">
    <property type="entry name" value="Jelly Rolls"/>
    <property type="match status" value="1"/>
</dbReference>
<organism evidence="2 3">
    <name type="scientific">Prorocentrum cordatum</name>
    <dbReference type="NCBI Taxonomy" id="2364126"/>
    <lineage>
        <taxon>Eukaryota</taxon>
        <taxon>Sar</taxon>
        <taxon>Alveolata</taxon>
        <taxon>Dinophyceae</taxon>
        <taxon>Prorocentrales</taxon>
        <taxon>Prorocentraceae</taxon>
        <taxon>Prorocentrum</taxon>
    </lineage>
</organism>
<dbReference type="InterPro" id="IPR014710">
    <property type="entry name" value="RmlC-like_jellyroll"/>
</dbReference>
<dbReference type="Proteomes" id="UP001189429">
    <property type="component" value="Unassembled WGS sequence"/>
</dbReference>
<evidence type="ECO:0000313" key="2">
    <source>
        <dbReference type="EMBL" id="CAK0868362.1"/>
    </source>
</evidence>
<sequence length="543" mass="59296">MSVTLPMCCGSSALWLSPALASPPLRSEDDDEGGSEQVSDAMGAVAGILRLLCHLVVFNHFVACGWHFMATHSHDTSWLDSIEHESTFYRYVVSGSAHLRVLAGLAVLSTCLACCSAGDASRFTLEAWAVIITAARPARWTAMIIAQISGTKLHAAGAGSGPHRPCSSSLMLYPTTAQPPARSFGQLGLTTEPSVAMHPLKYAGKITSTLTLLGSYRAQRSREDRKLRQYLLCNKVTTELSARIGSFMRDRKVGERPRPTYSEVTCFRTLPASLLMEVKWQSYSPTIRAFPLFEIFTTIQISVLYRLCLDGITELSCSWGDELFHAGSQAERVLFVKHGQLHYSRGNTNLHAATRDSSVSNQARNLMNKVASRAASTGASMTSLQLGKLIIQSPGPPDLDGDVAGTDVLVIGDAPSESAPYPWICEVALWCGWTHHGTLFAKSKCVVLALDAKAVHDVAAQDVLVYEGFRAYARAFARELGWRFTASAQADGFPEGVDDYFGGDRSQEFAQMAKETIYSEMEKLRDRPTREFGWSSTASLELD</sequence>
<name>A0ABN9V8W3_9DINO</name>
<dbReference type="InterPro" id="IPR050818">
    <property type="entry name" value="KCNH_animal-type"/>
</dbReference>
<reference evidence="2" key="1">
    <citation type="submission" date="2023-10" db="EMBL/GenBank/DDBJ databases">
        <authorList>
            <person name="Chen Y."/>
            <person name="Shah S."/>
            <person name="Dougan E. K."/>
            <person name="Thang M."/>
            <person name="Chan C."/>
        </authorList>
    </citation>
    <scope>NUCLEOTIDE SEQUENCE [LARGE SCALE GENOMIC DNA]</scope>
</reference>
<feature type="chain" id="PRO_5047439764" evidence="1">
    <location>
        <begin position="22"/>
        <end position="543"/>
    </location>
</feature>
<gene>
    <name evidence="2" type="ORF">PCOR1329_LOCUS55040</name>
</gene>